<evidence type="ECO:0000259" key="2">
    <source>
        <dbReference type="Pfam" id="PF16903"/>
    </source>
</evidence>
<dbReference type="InterPro" id="IPR016112">
    <property type="entry name" value="VP_dsDNA_II"/>
</dbReference>
<organism evidence="3">
    <name type="scientific">viral metagenome</name>
    <dbReference type="NCBI Taxonomy" id="1070528"/>
    <lineage>
        <taxon>unclassified sequences</taxon>
        <taxon>metagenomes</taxon>
        <taxon>organismal metagenomes</taxon>
    </lineage>
</organism>
<dbReference type="InterPro" id="IPR038519">
    <property type="entry name" value="MCP_C_sf"/>
</dbReference>
<dbReference type="Gene3D" id="2.70.9.20">
    <property type="entry name" value="Major capsid protein Vp54"/>
    <property type="match status" value="1"/>
</dbReference>
<dbReference type="AlphaFoldDB" id="A0A6C0JF52"/>
<feature type="domain" description="Major capsid protein C-terminal" evidence="1">
    <location>
        <begin position="318"/>
        <end position="567"/>
    </location>
</feature>
<dbReference type="Gene3D" id="2.70.9.10">
    <property type="entry name" value="Adenovirus Type 2 Hexon, domain 4"/>
    <property type="match status" value="1"/>
</dbReference>
<dbReference type="EMBL" id="MN740369">
    <property type="protein sequence ID" value="QHU03097.1"/>
    <property type="molecule type" value="Genomic_DNA"/>
</dbReference>
<name>A0A6C0JF52_9ZZZZ</name>
<dbReference type="SUPFAM" id="SSF49749">
    <property type="entry name" value="Group II dsDNA viruses VP"/>
    <property type="match status" value="2"/>
</dbReference>
<evidence type="ECO:0008006" key="4">
    <source>
        <dbReference type="Google" id="ProtNLM"/>
    </source>
</evidence>
<dbReference type="InterPro" id="IPR007542">
    <property type="entry name" value="MCP_C"/>
</dbReference>
<protein>
    <recommendedName>
        <fullName evidence="4">Major capsid protein N-terminal domain-containing protein</fullName>
    </recommendedName>
</protein>
<dbReference type="Pfam" id="PF16903">
    <property type="entry name" value="Capsid_N"/>
    <property type="match status" value="1"/>
</dbReference>
<evidence type="ECO:0000313" key="3">
    <source>
        <dbReference type="EMBL" id="QHU03097.1"/>
    </source>
</evidence>
<accession>A0A6C0JF52</accession>
<reference evidence="3" key="1">
    <citation type="journal article" date="2020" name="Nature">
        <title>Giant virus diversity and host interactions through global metagenomics.</title>
        <authorList>
            <person name="Schulz F."/>
            <person name="Roux S."/>
            <person name="Paez-Espino D."/>
            <person name="Jungbluth S."/>
            <person name="Walsh D.A."/>
            <person name="Denef V.J."/>
            <person name="McMahon K.D."/>
            <person name="Konstantinidis K.T."/>
            <person name="Eloe-Fadrosh E.A."/>
            <person name="Kyrpides N.C."/>
            <person name="Woyke T."/>
        </authorList>
    </citation>
    <scope>NUCLEOTIDE SEQUENCE</scope>
    <source>
        <strain evidence="3">GVMAG-M-3300025890-48</strain>
    </source>
</reference>
<evidence type="ECO:0000259" key="1">
    <source>
        <dbReference type="Pfam" id="PF04451"/>
    </source>
</evidence>
<dbReference type="InterPro" id="IPR031654">
    <property type="entry name" value="Capsid_N"/>
</dbReference>
<dbReference type="GO" id="GO:0005198">
    <property type="term" value="F:structural molecule activity"/>
    <property type="evidence" value="ECO:0007669"/>
    <property type="project" value="InterPro"/>
</dbReference>
<feature type="domain" description="Major capsid protein N-terminal" evidence="2">
    <location>
        <begin position="25"/>
        <end position="250"/>
    </location>
</feature>
<sequence>MPGGLLNLVAYGNQNVILNGNPSKTFFKSTYSKYSNFGLQKFRIDYDGQRKLRLSEKSVFNFKVPRYADLLMDTYLAVTLPNIWSPVVPPMSSNPEKMSPTATWQPYEFKWIENLGSQMIDTVKFMVGGQIIQEMSGQYLMNIVERDFSEGKKQLYYRMTGHVPELNDPANANGRVNVYPSCLCGSSSDSVYKKVGSEPSIYGRKLYIPLNIWFSLAAKMAFPLVSLQYSELSIEITIRPVHELFVVRYIGKSPANSDDNIEPFGYYHKCDLSDSTYAFHKFLHQPQDVGLTTYDMKRTDWNADIHLISTYCFLSDDEIRLFASQPQSYLIKQAVTTVHENVVGTKRVDIKSIGMITSWMWFLQRSDVNMRNEWSNYTNWPFNEIQPYNVIPPRGTNIKAAPFNIDGTIIYPDRDIFNRPTGIMFTGNYSEVNKKKIMNKWGLIVDGKYRENECDAGVLEYIEKYTRTKGNGKDGLYCYNFCLNSDPFDFQPSGAMNLSKFDSVEFEIETLLPSLDENAQVRTICDPETNEIIGIIKPAWGIYKYTYNLVVMEEKHNILNFSSGMAGLKFSR</sequence>
<dbReference type="Pfam" id="PF04451">
    <property type="entry name" value="Capsid_NCLDV"/>
    <property type="match status" value="1"/>
</dbReference>
<proteinExistence type="predicted"/>